<name>A0A1W2BFS6_9FIRM</name>
<proteinExistence type="predicted"/>
<feature type="transmembrane region" description="Helical" evidence="6">
    <location>
        <begin position="131"/>
        <end position="150"/>
    </location>
</feature>
<evidence type="ECO:0000313" key="8">
    <source>
        <dbReference type="EMBL" id="SMC71835.1"/>
    </source>
</evidence>
<accession>A0A1W2BFS6</accession>
<dbReference type="EMBL" id="FWXI01000007">
    <property type="protein sequence ID" value="SMC71835.1"/>
    <property type="molecule type" value="Genomic_DNA"/>
</dbReference>
<dbReference type="GO" id="GO:0005886">
    <property type="term" value="C:plasma membrane"/>
    <property type="evidence" value="ECO:0007669"/>
    <property type="project" value="UniProtKB-SubCell"/>
</dbReference>
<sequence length="308" mass="33228">MLIVIIALTFITAFVLLYLVLHTFVPIAGPVEMRLKALDGIISGRSDIDDELAKPFRQRILAPLSGDMAGILTKLTPKAVRATIEQKLIMAGGFGNLTSDEFLLLMGFLAVALPVIAGTLSILAGAVGGKVIGFVLIAFLISQVLPFVLLNHKIAARKLSIQKDLPDVLDLLTVSVEAGLAFDGALAKLSEKMKGALVEEFNRVLQEIRMGIARREALSAMGTRCDVPDLSLFTTSLVQADQLGVSIGNVLRVQSASMREKRRQRAEEKAMKAPIKMLLPLVLFIFPALFVVLLGPAVIQMANSLMSK</sequence>
<feature type="transmembrane region" description="Helical" evidence="6">
    <location>
        <begin position="278"/>
        <end position="299"/>
    </location>
</feature>
<keyword evidence="9" id="KW-1185">Reference proteome</keyword>
<dbReference type="Pfam" id="PF00482">
    <property type="entry name" value="T2SSF"/>
    <property type="match status" value="1"/>
</dbReference>
<evidence type="ECO:0000256" key="3">
    <source>
        <dbReference type="ARBA" id="ARBA00022692"/>
    </source>
</evidence>
<gene>
    <name evidence="8" type="ORF">SAMN04488500_107156</name>
</gene>
<feature type="transmembrane region" description="Helical" evidence="6">
    <location>
        <begin position="102"/>
        <end position="125"/>
    </location>
</feature>
<dbReference type="PANTHER" id="PTHR35007:SF2">
    <property type="entry name" value="PILUS ASSEMBLE PROTEIN"/>
    <property type="match status" value="1"/>
</dbReference>
<dbReference type="PANTHER" id="PTHR35007">
    <property type="entry name" value="INTEGRAL MEMBRANE PROTEIN-RELATED"/>
    <property type="match status" value="1"/>
</dbReference>
<dbReference type="AlphaFoldDB" id="A0A1W2BFS6"/>
<keyword evidence="2" id="KW-1003">Cell membrane</keyword>
<feature type="transmembrane region" description="Helical" evidence="6">
    <location>
        <begin position="6"/>
        <end position="28"/>
    </location>
</feature>
<dbReference type="STRING" id="112901.SAMN04488500_107156"/>
<dbReference type="InterPro" id="IPR018076">
    <property type="entry name" value="T2SS_GspF_dom"/>
</dbReference>
<evidence type="ECO:0000256" key="2">
    <source>
        <dbReference type="ARBA" id="ARBA00022475"/>
    </source>
</evidence>
<evidence type="ECO:0000256" key="5">
    <source>
        <dbReference type="ARBA" id="ARBA00023136"/>
    </source>
</evidence>
<keyword evidence="5 6" id="KW-0472">Membrane</keyword>
<reference evidence="8 9" key="1">
    <citation type="submission" date="2017-04" db="EMBL/GenBank/DDBJ databases">
        <authorList>
            <person name="Afonso C.L."/>
            <person name="Miller P.J."/>
            <person name="Scott M.A."/>
            <person name="Spackman E."/>
            <person name="Goraichik I."/>
            <person name="Dimitrov K.M."/>
            <person name="Suarez D.L."/>
            <person name="Swayne D.E."/>
        </authorList>
    </citation>
    <scope>NUCLEOTIDE SEQUENCE [LARGE SCALE GENOMIC DNA]</scope>
    <source>
        <strain evidence="8 9">DSM 5090</strain>
    </source>
</reference>
<evidence type="ECO:0000256" key="6">
    <source>
        <dbReference type="SAM" id="Phobius"/>
    </source>
</evidence>
<dbReference type="Proteomes" id="UP000192738">
    <property type="component" value="Unassembled WGS sequence"/>
</dbReference>
<evidence type="ECO:0000256" key="1">
    <source>
        <dbReference type="ARBA" id="ARBA00004651"/>
    </source>
</evidence>
<dbReference type="RefSeq" id="WP_084575661.1">
    <property type="nucleotide sequence ID" value="NZ_CP155572.1"/>
</dbReference>
<feature type="domain" description="Type II secretion system protein GspF" evidence="7">
    <location>
        <begin position="169"/>
        <end position="294"/>
    </location>
</feature>
<dbReference type="OrthoDB" id="9810662at2"/>
<protein>
    <submittedName>
        <fullName evidence="8">Tight adherence protein C</fullName>
    </submittedName>
</protein>
<evidence type="ECO:0000256" key="4">
    <source>
        <dbReference type="ARBA" id="ARBA00022989"/>
    </source>
</evidence>
<keyword evidence="4 6" id="KW-1133">Transmembrane helix</keyword>
<comment type="subcellular location">
    <subcellularLocation>
        <location evidence="1">Cell membrane</location>
        <topology evidence="1">Multi-pass membrane protein</topology>
    </subcellularLocation>
</comment>
<evidence type="ECO:0000259" key="7">
    <source>
        <dbReference type="Pfam" id="PF00482"/>
    </source>
</evidence>
<organism evidence="8 9">
    <name type="scientific">Sporomusa malonica</name>
    <dbReference type="NCBI Taxonomy" id="112901"/>
    <lineage>
        <taxon>Bacteria</taxon>
        <taxon>Bacillati</taxon>
        <taxon>Bacillota</taxon>
        <taxon>Negativicutes</taxon>
        <taxon>Selenomonadales</taxon>
        <taxon>Sporomusaceae</taxon>
        <taxon>Sporomusa</taxon>
    </lineage>
</organism>
<evidence type="ECO:0000313" key="9">
    <source>
        <dbReference type="Proteomes" id="UP000192738"/>
    </source>
</evidence>
<keyword evidence="3 6" id="KW-0812">Transmembrane</keyword>